<evidence type="ECO:0000313" key="1">
    <source>
        <dbReference type="EMBL" id="OWK28334.1"/>
    </source>
</evidence>
<dbReference type="EMBL" id="NBBJ01000006">
    <property type="protein sequence ID" value="OWK28334.1"/>
    <property type="molecule type" value="Genomic_DNA"/>
</dbReference>
<evidence type="ECO:0000313" key="2">
    <source>
        <dbReference type="Proteomes" id="UP000197783"/>
    </source>
</evidence>
<keyword evidence="2" id="KW-1185">Reference proteome</keyword>
<gene>
    <name evidence="1" type="ORF">SPMU_31900</name>
</gene>
<accession>A0A245ZF09</accession>
<name>A0A245ZF09_9SPHN</name>
<protein>
    <recommendedName>
        <fullName evidence="3">Flagellar FliJ protein</fullName>
    </recommendedName>
</protein>
<dbReference type="AlphaFoldDB" id="A0A245ZF09"/>
<dbReference type="InterPro" id="IPR053716">
    <property type="entry name" value="Flag_assembly_chemotaxis_eff"/>
</dbReference>
<dbReference type="RefSeq" id="WP_088335101.1">
    <property type="nucleotide sequence ID" value="NZ_NBBJ01000006.1"/>
</dbReference>
<dbReference type="OrthoDB" id="7505350at2"/>
<sequence length="152" mass="16750">MKTPFDPALRVLQREMDDMRTSIGVAADQLAQIERRRATIAEALSTEQTLASADWWMPATAYFSRARAERTRLAHVAADTSTHLAALRNKAVESYGSLRAVEVAADDHRSETARTLANAEQARIDDFASARIARQLRQTRRGNDRTPAGGAA</sequence>
<proteinExistence type="predicted"/>
<evidence type="ECO:0008006" key="3">
    <source>
        <dbReference type="Google" id="ProtNLM"/>
    </source>
</evidence>
<organism evidence="1 2">
    <name type="scientific">Sphingomonas mucosissima</name>
    <dbReference type="NCBI Taxonomy" id="370959"/>
    <lineage>
        <taxon>Bacteria</taxon>
        <taxon>Pseudomonadati</taxon>
        <taxon>Pseudomonadota</taxon>
        <taxon>Alphaproteobacteria</taxon>
        <taxon>Sphingomonadales</taxon>
        <taxon>Sphingomonadaceae</taxon>
        <taxon>Sphingomonas</taxon>
    </lineage>
</organism>
<comment type="caution">
    <text evidence="1">The sequence shown here is derived from an EMBL/GenBank/DDBJ whole genome shotgun (WGS) entry which is preliminary data.</text>
</comment>
<dbReference type="Proteomes" id="UP000197783">
    <property type="component" value="Unassembled WGS sequence"/>
</dbReference>
<dbReference type="Gene3D" id="1.10.287.1700">
    <property type="match status" value="1"/>
</dbReference>
<reference evidence="1 2" key="1">
    <citation type="submission" date="2017-03" db="EMBL/GenBank/DDBJ databases">
        <title>Genome sequence of Sphingomonas mucosissima DSM 17494.</title>
        <authorList>
            <person name="Poehlein A."/>
            <person name="Wuebbeler J.H."/>
            <person name="Steinbuechel A."/>
            <person name="Daniel R."/>
        </authorList>
    </citation>
    <scope>NUCLEOTIDE SEQUENCE [LARGE SCALE GENOMIC DNA]</scope>
    <source>
        <strain evidence="1 2">DSM 17494</strain>
    </source>
</reference>